<dbReference type="InterPro" id="IPR019999">
    <property type="entry name" value="Anth_synth_I-like"/>
</dbReference>
<evidence type="ECO:0000259" key="1">
    <source>
        <dbReference type="Pfam" id="PF00425"/>
    </source>
</evidence>
<dbReference type="PANTHER" id="PTHR11236">
    <property type="entry name" value="AMINOBENZOATE/ANTHRANILATE SYNTHASE"/>
    <property type="match status" value="1"/>
</dbReference>
<dbReference type="EMBL" id="ATHI01000001">
    <property type="protein sequence ID" value="EPR36143.1"/>
    <property type="molecule type" value="Genomic_DNA"/>
</dbReference>
<dbReference type="PANTHER" id="PTHR11236:SF50">
    <property type="entry name" value="AMINODEOXYCHORISMATE SYNTHASE COMPONENT 1"/>
    <property type="match status" value="1"/>
</dbReference>
<dbReference type="Pfam" id="PF00425">
    <property type="entry name" value="Chorismate_bind"/>
    <property type="match status" value="1"/>
</dbReference>
<name>S7UUW4_9BACT</name>
<feature type="domain" description="Chorismate-utilising enzyme C-terminal" evidence="1">
    <location>
        <begin position="167"/>
        <end position="429"/>
    </location>
</feature>
<organism evidence="2 3">
    <name type="scientific">Alkalidesulfovibrio alkalitolerans DSM 16529</name>
    <dbReference type="NCBI Taxonomy" id="1121439"/>
    <lineage>
        <taxon>Bacteria</taxon>
        <taxon>Pseudomonadati</taxon>
        <taxon>Thermodesulfobacteriota</taxon>
        <taxon>Desulfovibrionia</taxon>
        <taxon>Desulfovibrionales</taxon>
        <taxon>Desulfovibrionaceae</taxon>
        <taxon>Alkalidesulfovibrio</taxon>
    </lineage>
</organism>
<sequence>MHVRDSFPYPPEAVLGLAAALEREAGADVLCAPGADGRSPTLFMGVAPEEEFVLLPGADAGDMAAFAFADERPTMGLLAYEFGLDRLGVRSRKERVMPRGMLRKYGLHLAYDPKAKRLDLLHHAEPDVRLLDLARRLAANPEAFVPDAYGAPRPARVTGHVRRSLSSEAYEAAVTEVLARIRQGHTYQLNLSVEFRAPVRECDPFALFRLLFGRYPAPHYAFFRCGPQAVISTSPERFVRVADGEVLSQPIKGTLRLPPGQRRKGLAGPPPDLARALRASPKEDAELSMIVDLMRNDVAASCEYGSVGVRAHKSVFVVDDLLQMYSEVTGRLRPDLNVFDLVQEAFPPGSVTGCPKKRSLEIIEELEPHTREAYCGSVLLVHGPRDMDASVAIRTARHDADAGEMVFHAGSGIVVDSDPAAEERETVAKADKFLRLMEELS</sequence>
<comment type="caution">
    <text evidence="2">The sequence shown here is derived from an EMBL/GenBank/DDBJ whole genome shotgun (WGS) entry which is preliminary data.</text>
</comment>
<dbReference type="InterPro" id="IPR005801">
    <property type="entry name" value="ADC_synthase"/>
</dbReference>
<dbReference type="STRING" id="1121439.dsat_1671"/>
<accession>S7UUW4</accession>
<dbReference type="GO" id="GO:0000162">
    <property type="term" value="P:L-tryptophan biosynthetic process"/>
    <property type="evidence" value="ECO:0007669"/>
    <property type="project" value="TreeGrafter"/>
</dbReference>
<dbReference type="RefSeq" id="WP_020885557.1">
    <property type="nucleotide sequence ID" value="NZ_ATHI01000001.1"/>
</dbReference>
<gene>
    <name evidence="2" type="ORF">dsat_1671</name>
</gene>
<reference evidence="2 3" key="1">
    <citation type="journal article" date="2013" name="Genome Announc.">
        <title>Draft genome sequences for three mercury-methylating, sulfate-reducing bacteria.</title>
        <authorList>
            <person name="Brown S.D."/>
            <person name="Hurt R.A.Jr."/>
            <person name="Gilmour C.C."/>
            <person name="Elias D.A."/>
        </authorList>
    </citation>
    <scope>NUCLEOTIDE SEQUENCE [LARGE SCALE GENOMIC DNA]</scope>
    <source>
        <strain evidence="2 3">DSM 16529</strain>
    </source>
</reference>
<dbReference type="PATRIC" id="fig|1121439.3.peg.53"/>
<keyword evidence="3" id="KW-1185">Reference proteome</keyword>
<proteinExistence type="predicted"/>
<evidence type="ECO:0000313" key="3">
    <source>
        <dbReference type="Proteomes" id="UP000014975"/>
    </source>
</evidence>
<dbReference type="eggNOG" id="COG0147">
    <property type="taxonomic scope" value="Bacteria"/>
</dbReference>
<dbReference type="AlphaFoldDB" id="S7UUW4"/>
<dbReference type="InterPro" id="IPR015890">
    <property type="entry name" value="Chorismate_C"/>
</dbReference>
<dbReference type="OrthoDB" id="9806579at2"/>
<protein>
    <submittedName>
        <fullName evidence="2">Chorismate binding domain-containing protein</fullName>
    </submittedName>
</protein>
<dbReference type="Proteomes" id="UP000014975">
    <property type="component" value="Unassembled WGS sequence"/>
</dbReference>
<dbReference type="GO" id="GO:0046820">
    <property type="term" value="F:4-amino-4-deoxychorismate synthase activity"/>
    <property type="evidence" value="ECO:0007669"/>
    <property type="project" value="TreeGrafter"/>
</dbReference>
<dbReference type="SUPFAM" id="SSF56322">
    <property type="entry name" value="ADC synthase"/>
    <property type="match status" value="1"/>
</dbReference>
<dbReference type="Gene3D" id="3.60.120.10">
    <property type="entry name" value="Anthranilate synthase"/>
    <property type="match status" value="1"/>
</dbReference>
<evidence type="ECO:0000313" key="2">
    <source>
        <dbReference type="EMBL" id="EPR36143.1"/>
    </source>
</evidence>